<dbReference type="Pfam" id="PF13620">
    <property type="entry name" value="CarboxypepD_reg"/>
    <property type="match status" value="1"/>
</dbReference>
<evidence type="ECO:0000256" key="1">
    <source>
        <dbReference type="SAM" id="SignalP"/>
    </source>
</evidence>
<reference evidence="2 3" key="1">
    <citation type="submission" date="2017-06" db="EMBL/GenBank/DDBJ databases">
        <authorList>
            <person name="Kim H.J."/>
            <person name="Triplett B.A."/>
        </authorList>
    </citation>
    <scope>NUCLEOTIDE SEQUENCE [LARGE SCALE GENOMIC DNA]</scope>
    <source>
        <strain evidence="2 3">DSM 18704</strain>
    </source>
</reference>
<proteinExistence type="predicted"/>
<keyword evidence="2" id="KW-0645">Protease</keyword>
<dbReference type="SUPFAM" id="SSF49452">
    <property type="entry name" value="Starch-binding domain-like"/>
    <property type="match status" value="1"/>
</dbReference>
<keyword evidence="3" id="KW-1185">Reference proteome</keyword>
<dbReference type="OrthoDB" id="115803at2"/>
<name>A0A239CQR1_9BACT</name>
<dbReference type="RefSeq" id="WP_089406390.1">
    <property type="nucleotide sequence ID" value="NZ_FZOU01000001.1"/>
</dbReference>
<organism evidence="2 3">
    <name type="scientific">Granulicella rosea</name>
    <dbReference type="NCBI Taxonomy" id="474952"/>
    <lineage>
        <taxon>Bacteria</taxon>
        <taxon>Pseudomonadati</taxon>
        <taxon>Acidobacteriota</taxon>
        <taxon>Terriglobia</taxon>
        <taxon>Terriglobales</taxon>
        <taxon>Acidobacteriaceae</taxon>
        <taxon>Granulicella</taxon>
    </lineage>
</organism>
<dbReference type="Proteomes" id="UP000198356">
    <property type="component" value="Unassembled WGS sequence"/>
</dbReference>
<keyword evidence="2" id="KW-0378">Hydrolase</keyword>
<accession>A0A239CQR1</accession>
<dbReference type="AlphaFoldDB" id="A0A239CQR1"/>
<protein>
    <submittedName>
        <fullName evidence="2">Carboxypeptidase regulatory-like domain-containing protein</fullName>
    </submittedName>
</protein>
<gene>
    <name evidence="2" type="ORF">SAMN05421770_10139</name>
</gene>
<dbReference type="EMBL" id="FZOU01000001">
    <property type="protein sequence ID" value="SNS22001.1"/>
    <property type="molecule type" value="Genomic_DNA"/>
</dbReference>
<evidence type="ECO:0000313" key="2">
    <source>
        <dbReference type="EMBL" id="SNS22001.1"/>
    </source>
</evidence>
<evidence type="ECO:0000313" key="3">
    <source>
        <dbReference type="Proteomes" id="UP000198356"/>
    </source>
</evidence>
<feature type="signal peptide" evidence="1">
    <location>
        <begin position="1"/>
        <end position="37"/>
    </location>
</feature>
<dbReference type="GO" id="GO:0030246">
    <property type="term" value="F:carbohydrate binding"/>
    <property type="evidence" value="ECO:0007669"/>
    <property type="project" value="InterPro"/>
</dbReference>
<dbReference type="GO" id="GO:0004180">
    <property type="term" value="F:carboxypeptidase activity"/>
    <property type="evidence" value="ECO:0007669"/>
    <property type="project" value="UniProtKB-KW"/>
</dbReference>
<feature type="chain" id="PRO_5012557118" evidence="1">
    <location>
        <begin position="38"/>
        <end position="380"/>
    </location>
</feature>
<sequence length="380" mass="40491">MSVPKRVDGPATPQRRGLCCLCALLFSWLACHRAASAQSVPQPEQPANATQIPAAVSPIQEKLPDSPSHAVGSVSGAVIDRDGKVVIGARVTLASDALSEDREAVSDAEGKFEFEEVPPGKYQLTINLDGLATGMASGVLKPGEKYEVPQIALQIAASTADVNVTISRKEIAEEEMHEEETQRLGGFLPNFYVVYDWHAPALSPKQKLKLATRTLIDPANFVVNAATAGVEQGLNDFKGYGQGAAGYGKRLGAANADFVSGTMIGGVLYPILFRQDPRYFYMGSESGHGIVKRGLYALSSAFICRSDKGKWEPNYSSVLGDLTSGAISNAYYPASNRNGVSTTVETGLLAAASDGVGNLIQEFVFKHLTPHAPKYAQVKE</sequence>
<keyword evidence="2" id="KW-0121">Carboxypeptidase</keyword>
<dbReference type="Gene3D" id="2.60.40.1120">
    <property type="entry name" value="Carboxypeptidase-like, regulatory domain"/>
    <property type="match status" value="1"/>
</dbReference>
<dbReference type="InterPro" id="IPR013784">
    <property type="entry name" value="Carb-bd-like_fold"/>
</dbReference>
<keyword evidence="1" id="KW-0732">Signal</keyword>
<dbReference type="PROSITE" id="PS51257">
    <property type="entry name" value="PROKAR_LIPOPROTEIN"/>
    <property type="match status" value="1"/>
</dbReference>